<evidence type="ECO:0000313" key="1">
    <source>
        <dbReference type="EMBL" id="CEP08719.1"/>
    </source>
</evidence>
<evidence type="ECO:0008006" key="3">
    <source>
        <dbReference type="Google" id="ProtNLM"/>
    </source>
</evidence>
<organism evidence="1 2">
    <name type="scientific">Parasitella parasitica</name>
    <dbReference type="NCBI Taxonomy" id="35722"/>
    <lineage>
        <taxon>Eukaryota</taxon>
        <taxon>Fungi</taxon>
        <taxon>Fungi incertae sedis</taxon>
        <taxon>Mucoromycota</taxon>
        <taxon>Mucoromycotina</taxon>
        <taxon>Mucoromycetes</taxon>
        <taxon>Mucorales</taxon>
        <taxon>Mucorineae</taxon>
        <taxon>Mucoraceae</taxon>
        <taxon>Parasitella</taxon>
    </lineage>
</organism>
<accession>A0A0B7N0N8</accession>
<proteinExistence type="predicted"/>
<evidence type="ECO:0000313" key="2">
    <source>
        <dbReference type="Proteomes" id="UP000054107"/>
    </source>
</evidence>
<dbReference type="Gene3D" id="3.60.10.10">
    <property type="entry name" value="Endonuclease/exonuclease/phosphatase"/>
    <property type="match status" value="1"/>
</dbReference>
<name>A0A0B7N0N8_9FUNG</name>
<dbReference type="Proteomes" id="UP000054107">
    <property type="component" value="Unassembled WGS sequence"/>
</dbReference>
<reference evidence="1 2" key="1">
    <citation type="submission" date="2014-09" db="EMBL/GenBank/DDBJ databases">
        <authorList>
            <person name="Ellenberger Sabrina"/>
        </authorList>
    </citation>
    <scope>NUCLEOTIDE SEQUENCE [LARGE SCALE GENOMIC DNA]</scope>
    <source>
        <strain evidence="1 2">CBS 412.66</strain>
    </source>
</reference>
<dbReference type="SUPFAM" id="SSF56219">
    <property type="entry name" value="DNase I-like"/>
    <property type="match status" value="1"/>
</dbReference>
<dbReference type="EMBL" id="LN720001">
    <property type="protein sequence ID" value="CEP08719.1"/>
    <property type="molecule type" value="Genomic_DNA"/>
</dbReference>
<protein>
    <recommendedName>
        <fullName evidence="3">Endonuclease/exonuclease/phosphatase domain-containing protein</fullName>
    </recommendedName>
</protein>
<keyword evidence="2" id="KW-1185">Reference proteome</keyword>
<dbReference type="InterPro" id="IPR036691">
    <property type="entry name" value="Endo/exonu/phosph_ase_sf"/>
</dbReference>
<gene>
    <name evidence="1" type="primary">PARPA_02068.1 scaffold 2483</name>
</gene>
<sequence>MLSTLPRSTAVAFEKQTISTPANNSYATYSPYNTMCSYYKKHMLTLNNSKTNLICNSKHTTGPTLAIGHGIDNGRFILADIHHASTAATTEAGPTSSSPSSPPITTILNIYGRSHLHSDRAAFYTSLLEIPVIFDTLHQETSPVLIMGDFNYSYEQHQRADGSLTSAPEAWVSLLARHLLVHY</sequence>
<dbReference type="AlphaFoldDB" id="A0A0B7N0N8"/>
<dbReference type="OrthoDB" id="10616656at2759"/>